<evidence type="ECO:0000313" key="2">
    <source>
        <dbReference type="Proteomes" id="UP000050761"/>
    </source>
</evidence>
<organism evidence="2 3">
    <name type="scientific">Heligmosomoides polygyrus</name>
    <name type="common">Parasitic roundworm</name>
    <dbReference type="NCBI Taxonomy" id="6339"/>
    <lineage>
        <taxon>Eukaryota</taxon>
        <taxon>Metazoa</taxon>
        <taxon>Ecdysozoa</taxon>
        <taxon>Nematoda</taxon>
        <taxon>Chromadorea</taxon>
        <taxon>Rhabditida</taxon>
        <taxon>Rhabditina</taxon>
        <taxon>Rhabditomorpha</taxon>
        <taxon>Strongyloidea</taxon>
        <taxon>Heligmosomidae</taxon>
        <taxon>Heligmosomoides</taxon>
    </lineage>
</organism>
<name>A0A183F7U2_HELPZ</name>
<dbReference type="EMBL" id="UZAH01003130">
    <property type="protein sequence ID" value="VDO23855.1"/>
    <property type="molecule type" value="Genomic_DNA"/>
</dbReference>
<gene>
    <name evidence="1" type="ORF">HPBE_LOCUS2235</name>
</gene>
<dbReference type="WBParaSite" id="HPBE_0000223401-mRNA-1">
    <property type="protein sequence ID" value="HPBE_0000223401-mRNA-1"/>
    <property type="gene ID" value="HPBE_0000223401"/>
</dbReference>
<reference evidence="1 2" key="1">
    <citation type="submission" date="2018-11" db="EMBL/GenBank/DDBJ databases">
        <authorList>
            <consortium name="Pathogen Informatics"/>
        </authorList>
    </citation>
    <scope>NUCLEOTIDE SEQUENCE [LARGE SCALE GENOMIC DNA]</scope>
</reference>
<proteinExistence type="predicted"/>
<keyword evidence="2" id="KW-1185">Reference proteome</keyword>
<accession>A0A183F7U2</accession>
<accession>A0A3P7XDZ3</accession>
<sequence length="62" mass="6858">MRLESSAIRRCTRRWSRSALPSNGTSCSPPACTQPCDLQYPLSSAYCSRDFPNFPLSVLFAG</sequence>
<dbReference type="Proteomes" id="UP000050761">
    <property type="component" value="Unassembled WGS sequence"/>
</dbReference>
<evidence type="ECO:0000313" key="1">
    <source>
        <dbReference type="EMBL" id="VDO23855.1"/>
    </source>
</evidence>
<evidence type="ECO:0000313" key="3">
    <source>
        <dbReference type="WBParaSite" id="HPBE_0000223401-mRNA-1"/>
    </source>
</evidence>
<reference evidence="3" key="2">
    <citation type="submission" date="2019-09" db="UniProtKB">
        <authorList>
            <consortium name="WormBaseParasite"/>
        </authorList>
    </citation>
    <scope>IDENTIFICATION</scope>
</reference>
<dbReference type="AlphaFoldDB" id="A0A183F7U2"/>
<protein>
    <submittedName>
        <fullName evidence="3">ShKT domain-containing protein</fullName>
    </submittedName>
</protein>